<dbReference type="InterPro" id="IPR036890">
    <property type="entry name" value="HATPase_C_sf"/>
</dbReference>
<dbReference type="Pfam" id="PF06580">
    <property type="entry name" value="His_kinase"/>
    <property type="match status" value="1"/>
</dbReference>
<dbReference type="InterPro" id="IPR050640">
    <property type="entry name" value="Bact_2-comp_sensor_kinase"/>
</dbReference>
<dbReference type="SUPFAM" id="SSF55874">
    <property type="entry name" value="ATPase domain of HSP90 chaperone/DNA topoisomerase II/histidine kinase"/>
    <property type="match status" value="1"/>
</dbReference>
<dbReference type="GO" id="GO:0004673">
    <property type="term" value="F:protein histidine kinase activity"/>
    <property type="evidence" value="ECO:0007669"/>
    <property type="project" value="UniProtKB-EC"/>
</dbReference>
<name>A0ABV8WPP8_9BACI</name>
<comment type="caution">
    <text evidence="15">The sequence shown here is derived from an EMBL/GenBank/DDBJ whole genome shotgun (WGS) entry which is preliminary data.</text>
</comment>
<gene>
    <name evidence="15" type="ORF">ACFOY7_01780</name>
</gene>
<dbReference type="Gene3D" id="3.30.565.10">
    <property type="entry name" value="Histidine kinase-like ATPase, C-terminal domain"/>
    <property type="match status" value="1"/>
</dbReference>
<dbReference type="InterPro" id="IPR003594">
    <property type="entry name" value="HATPase_dom"/>
</dbReference>
<keyword evidence="5 15" id="KW-0808">Transferase</keyword>
<dbReference type="PROSITE" id="PS50109">
    <property type="entry name" value="HIS_KIN"/>
    <property type="match status" value="1"/>
</dbReference>
<dbReference type="PRINTS" id="PR00344">
    <property type="entry name" value="BCTRLSENSOR"/>
</dbReference>
<dbReference type="PANTHER" id="PTHR34220">
    <property type="entry name" value="SENSOR HISTIDINE KINASE YPDA"/>
    <property type="match status" value="1"/>
</dbReference>
<comment type="catalytic activity">
    <reaction evidence="1">
        <text>ATP + protein L-histidine = ADP + protein N-phospho-L-histidine.</text>
        <dbReference type="EC" id="2.7.13.3"/>
    </reaction>
</comment>
<evidence type="ECO:0000256" key="2">
    <source>
        <dbReference type="ARBA" id="ARBA00004651"/>
    </source>
</evidence>
<evidence type="ECO:0000313" key="15">
    <source>
        <dbReference type="EMBL" id="MFC4401826.1"/>
    </source>
</evidence>
<evidence type="ECO:0000256" key="7">
    <source>
        <dbReference type="ARBA" id="ARBA00022741"/>
    </source>
</evidence>
<keyword evidence="11" id="KW-0902">Two-component regulatory system</keyword>
<evidence type="ECO:0000256" key="12">
    <source>
        <dbReference type="ARBA" id="ARBA00023136"/>
    </source>
</evidence>
<feature type="transmembrane region" description="Helical" evidence="13">
    <location>
        <begin position="289"/>
        <end position="312"/>
    </location>
</feature>
<dbReference type="InterPro" id="IPR033479">
    <property type="entry name" value="dCache_1"/>
</dbReference>
<dbReference type="InterPro" id="IPR010559">
    <property type="entry name" value="Sig_transdc_His_kin_internal"/>
</dbReference>
<dbReference type="SMART" id="SM00387">
    <property type="entry name" value="HATPase_c"/>
    <property type="match status" value="1"/>
</dbReference>
<keyword evidence="9" id="KW-0067">ATP-binding</keyword>
<evidence type="ECO:0000313" key="16">
    <source>
        <dbReference type="Proteomes" id="UP001595882"/>
    </source>
</evidence>
<keyword evidence="6 13" id="KW-0812">Transmembrane</keyword>
<proteinExistence type="predicted"/>
<keyword evidence="8 15" id="KW-0418">Kinase</keyword>
<sequence>MGRLPLKVSHKLLGIYLIVTAIPILLVGAYLNYSTREIVLTNVLNEVETNADKMEMRLNTIFNRVTNTSDLLYINDNLKTLLSNKYETLLDVYNAYNQYPVFDEFIKYYDEIENIQFFMNKKMITDSYFIYADRSIRSKSWYKEAVKNRGKISWEYMKEHWTNKDYLTLTRSVFGNSNEQLGVLVIYISPDILATVIEGEPYNTFITLDKELVVYHKDSFYLGKKPLFLKRNLGQSGNYLIDTWYQEQDVKLSVHEIIPEKALENTIQISTIIPIEEIMEEPNHIFTRGFLITAGALLVSIILIGIFIRSFYQRIEQLRKTMFQVAKGNFQITKPMKGSDEISQVYRDLVTTTKGVRKIIDEVYIHKIREETWKRKQKEMDFKMLASQINPHFLYNTLDTIRMKALMNNDPEVAGIIKMLSKMMRSALERTDRPVPIMEEIQLIDHYLEIQQLRFGDRFTYQINVEQGILPYKIFPLLIQPIVENAVIHGLENKEDAGFIHVSIMNEAHYIKIEVKDNGVGIRKNHLYQIREFMENGEYQSDGNRIGLHNVQQRIKLYYGEAFGIEIESIFGLGTTMAIKLPKRIE</sequence>
<evidence type="ECO:0000256" key="6">
    <source>
        <dbReference type="ARBA" id="ARBA00022692"/>
    </source>
</evidence>
<dbReference type="InterPro" id="IPR004358">
    <property type="entry name" value="Sig_transdc_His_kin-like_C"/>
</dbReference>
<evidence type="ECO:0000256" key="9">
    <source>
        <dbReference type="ARBA" id="ARBA00022840"/>
    </source>
</evidence>
<keyword evidence="10 13" id="KW-1133">Transmembrane helix</keyword>
<dbReference type="EMBL" id="JBHSDT010000002">
    <property type="protein sequence ID" value="MFC4401826.1"/>
    <property type="molecule type" value="Genomic_DNA"/>
</dbReference>
<dbReference type="RefSeq" id="WP_390248796.1">
    <property type="nucleotide sequence ID" value="NZ_JBHSDT010000002.1"/>
</dbReference>
<keyword evidence="16" id="KW-1185">Reference proteome</keyword>
<comment type="subcellular location">
    <subcellularLocation>
        <location evidence="2">Cell membrane</location>
        <topology evidence="2">Multi-pass membrane protein</topology>
    </subcellularLocation>
</comment>
<dbReference type="PANTHER" id="PTHR34220:SF7">
    <property type="entry name" value="SENSOR HISTIDINE KINASE YPDA"/>
    <property type="match status" value="1"/>
</dbReference>
<keyword evidence="4" id="KW-1003">Cell membrane</keyword>
<evidence type="ECO:0000256" key="13">
    <source>
        <dbReference type="SAM" id="Phobius"/>
    </source>
</evidence>
<reference evidence="16" key="1">
    <citation type="journal article" date="2019" name="Int. J. Syst. Evol. Microbiol.">
        <title>The Global Catalogue of Microorganisms (GCM) 10K type strain sequencing project: providing services to taxonomists for standard genome sequencing and annotation.</title>
        <authorList>
            <consortium name="The Broad Institute Genomics Platform"/>
            <consortium name="The Broad Institute Genome Sequencing Center for Infectious Disease"/>
            <person name="Wu L."/>
            <person name="Ma J."/>
        </authorList>
    </citation>
    <scope>NUCLEOTIDE SEQUENCE [LARGE SCALE GENOMIC DNA]</scope>
    <source>
        <strain evidence="16">CCUG 37865</strain>
    </source>
</reference>
<dbReference type="Proteomes" id="UP001595882">
    <property type="component" value="Unassembled WGS sequence"/>
</dbReference>
<evidence type="ECO:0000259" key="14">
    <source>
        <dbReference type="PROSITE" id="PS50109"/>
    </source>
</evidence>
<evidence type="ECO:0000256" key="10">
    <source>
        <dbReference type="ARBA" id="ARBA00022989"/>
    </source>
</evidence>
<evidence type="ECO:0000256" key="11">
    <source>
        <dbReference type="ARBA" id="ARBA00023012"/>
    </source>
</evidence>
<dbReference type="Pfam" id="PF02743">
    <property type="entry name" value="dCache_1"/>
    <property type="match status" value="1"/>
</dbReference>
<dbReference type="Pfam" id="PF02518">
    <property type="entry name" value="HATPase_c"/>
    <property type="match status" value="1"/>
</dbReference>
<organism evidence="15 16">
    <name type="scientific">Gracilibacillus xinjiangensis</name>
    <dbReference type="NCBI Taxonomy" id="1193282"/>
    <lineage>
        <taxon>Bacteria</taxon>
        <taxon>Bacillati</taxon>
        <taxon>Bacillota</taxon>
        <taxon>Bacilli</taxon>
        <taxon>Bacillales</taxon>
        <taxon>Bacillaceae</taxon>
        <taxon>Gracilibacillus</taxon>
    </lineage>
</organism>
<protein>
    <recommendedName>
        <fullName evidence="3">histidine kinase</fullName>
        <ecNumber evidence="3">2.7.13.3</ecNumber>
    </recommendedName>
</protein>
<dbReference type="Gene3D" id="6.10.340.10">
    <property type="match status" value="1"/>
</dbReference>
<dbReference type="EC" id="2.7.13.3" evidence="3"/>
<feature type="domain" description="Histidine kinase" evidence="14">
    <location>
        <begin position="478"/>
        <end position="585"/>
    </location>
</feature>
<evidence type="ECO:0000256" key="4">
    <source>
        <dbReference type="ARBA" id="ARBA00022475"/>
    </source>
</evidence>
<dbReference type="InterPro" id="IPR005467">
    <property type="entry name" value="His_kinase_dom"/>
</dbReference>
<keyword evidence="12 13" id="KW-0472">Membrane</keyword>
<accession>A0ABV8WPP8</accession>
<feature type="transmembrane region" description="Helical" evidence="13">
    <location>
        <begin position="12"/>
        <end position="33"/>
    </location>
</feature>
<evidence type="ECO:0000256" key="8">
    <source>
        <dbReference type="ARBA" id="ARBA00022777"/>
    </source>
</evidence>
<evidence type="ECO:0000256" key="1">
    <source>
        <dbReference type="ARBA" id="ARBA00000085"/>
    </source>
</evidence>
<evidence type="ECO:0000256" key="5">
    <source>
        <dbReference type="ARBA" id="ARBA00022679"/>
    </source>
</evidence>
<evidence type="ECO:0000256" key="3">
    <source>
        <dbReference type="ARBA" id="ARBA00012438"/>
    </source>
</evidence>
<keyword evidence="7" id="KW-0547">Nucleotide-binding</keyword>